<dbReference type="AlphaFoldDB" id="A0A0D1Z380"/>
<keyword evidence="2" id="KW-0521">NADP</keyword>
<dbReference type="OrthoDB" id="294295at2759"/>
<evidence type="ECO:0000256" key="3">
    <source>
        <dbReference type="ARBA" id="ARBA00023002"/>
    </source>
</evidence>
<reference evidence="5 6" key="1">
    <citation type="submission" date="2015-01" db="EMBL/GenBank/DDBJ databases">
        <title>The Genome Sequence of Cladophialophora immunda CBS83496.</title>
        <authorList>
            <consortium name="The Broad Institute Genomics Platform"/>
            <person name="Cuomo C."/>
            <person name="de Hoog S."/>
            <person name="Gorbushina A."/>
            <person name="Stielow B."/>
            <person name="Teixiera M."/>
            <person name="Abouelleil A."/>
            <person name="Chapman S.B."/>
            <person name="Priest M."/>
            <person name="Young S.K."/>
            <person name="Wortman J."/>
            <person name="Nusbaum C."/>
            <person name="Birren B."/>
        </authorList>
    </citation>
    <scope>NUCLEOTIDE SEQUENCE [LARGE SCALE GENOMIC DNA]</scope>
    <source>
        <strain evidence="5 6">CBS 83496</strain>
    </source>
</reference>
<dbReference type="GeneID" id="27351697"/>
<evidence type="ECO:0000259" key="4">
    <source>
        <dbReference type="SMART" id="SM00822"/>
    </source>
</evidence>
<keyword evidence="6" id="KW-1185">Reference proteome</keyword>
<dbReference type="HOGENOM" id="CLU_010194_1_1_1"/>
<dbReference type="PANTHER" id="PTHR43618:SF12">
    <property type="entry name" value="OXIDOREDUCTASE, SHORT-CHAIN DEHYDROGENASE_REDUCTASE FAMILY (AFU_ORTHOLOGUE AFUA_1G14540)"/>
    <property type="match status" value="1"/>
</dbReference>
<dbReference type="Pfam" id="PF13561">
    <property type="entry name" value="adh_short_C2"/>
    <property type="match status" value="1"/>
</dbReference>
<dbReference type="InterPro" id="IPR036291">
    <property type="entry name" value="NAD(P)-bd_dom_sf"/>
</dbReference>
<organism evidence="5 6">
    <name type="scientific">Cladophialophora immunda</name>
    <dbReference type="NCBI Taxonomy" id="569365"/>
    <lineage>
        <taxon>Eukaryota</taxon>
        <taxon>Fungi</taxon>
        <taxon>Dikarya</taxon>
        <taxon>Ascomycota</taxon>
        <taxon>Pezizomycotina</taxon>
        <taxon>Eurotiomycetes</taxon>
        <taxon>Chaetothyriomycetidae</taxon>
        <taxon>Chaetothyriales</taxon>
        <taxon>Herpotrichiellaceae</taxon>
        <taxon>Cladophialophora</taxon>
    </lineage>
</organism>
<dbReference type="SUPFAM" id="SSF51735">
    <property type="entry name" value="NAD(P)-binding Rossmann-fold domains"/>
    <property type="match status" value="1"/>
</dbReference>
<dbReference type="InterPro" id="IPR002347">
    <property type="entry name" value="SDR_fam"/>
</dbReference>
<dbReference type="SMART" id="SM00822">
    <property type="entry name" value="PKS_KR"/>
    <property type="match status" value="1"/>
</dbReference>
<dbReference type="GO" id="GO:0016491">
    <property type="term" value="F:oxidoreductase activity"/>
    <property type="evidence" value="ECO:0007669"/>
    <property type="project" value="UniProtKB-KW"/>
</dbReference>
<comment type="similarity">
    <text evidence="1">Belongs to the short-chain dehydrogenases/reductases (SDR) family.</text>
</comment>
<feature type="domain" description="Ketoreductase" evidence="4">
    <location>
        <begin position="22"/>
        <end position="204"/>
    </location>
</feature>
<dbReference type="PANTHER" id="PTHR43618">
    <property type="entry name" value="7-ALPHA-HYDROXYSTEROID DEHYDROGENASE"/>
    <property type="match status" value="1"/>
</dbReference>
<dbReference type="InterPro" id="IPR057326">
    <property type="entry name" value="KR_dom"/>
</dbReference>
<dbReference type="PRINTS" id="PR00080">
    <property type="entry name" value="SDRFAMILY"/>
</dbReference>
<dbReference type="InterPro" id="IPR052178">
    <property type="entry name" value="Sec_Metab_Biosynth_SDR"/>
</dbReference>
<name>A0A0D1Z380_9EURO</name>
<evidence type="ECO:0000256" key="2">
    <source>
        <dbReference type="ARBA" id="ARBA00022857"/>
    </source>
</evidence>
<evidence type="ECO:0000313" key="5">
    <source>
        <dbReference type="EMBL" id="KIW22086.1"/>
    </source>
</evidence>
<keyword evidence="3" id="KW-0560">Oxidoreductase</keyword>
<evidence type="ECO:0000256" key="1">
    <source>
        <dbReference type="ARBA" id="ARBA00006484"/>
    </source>
</evidence>
<sequence>MDSPQETVQLDNFHTIFGLAGKVAVVTGGSRGLGLQTASGFLQSGCSKVYLVARGAADLDAAAEALNSLSTPLKHGDAKAIPIVADISTSTDHVDVLVANAGATFIGRFDDYKEQDFANVMNVNVNSVFFSTQQLTSLLEAAGTVQDPSRVIMVSSVAGVVIGDVGEHGTYAYAASNAAVVHLMHNLAVELGPRHITVNVVAPGIIPTKMSGALMARHGGLEAVAKQVPDQQLGAKEDVAGTMVFLTSRASRHINGCTVVLDGGSFLVRGCA</sequence>
<dbReference type="VEuPathDB" id="FungiDB:PV07_12503"/>
<dbReference type="RefSeq" id="XP_016242302.1">
    <property type="nucleotide sequence ID" value="XM_016400034.1"/>
</dbReference>
<protein>
    <recommendedName>
        <fullName evidence="4">Ketoreductase domain-containing protein</fullName>
    </recommendedName>
</protein>
<dbReference type="Gene3D" id="3.40.50.720">
    <property type="entry name" value="NAD(P)-binding Rossmann-like Domain"/>
    <property type="match status" value="1"/>
</dbReference>
<proteinExistence type="inferred from homology"/>
<evidence type="ECO:0000313" key="6">
    <source>
        <dbReference type="Proteomes" id="UP000054466"/>
    </source>
</evidence>
<dbReference type="STRING" id="569365.A0A0D1Z380"/>
<dbReference type="EMBL" id="KN847049">
    <property type="protein sequence ID" value="KIW22086.1"/>
    <property type="molecule type" value="Genomic_DNA"/>
</dbReference>
<dbReference type="Proteomes" id="UP000054466">
    <property type="component" value="Unassembled WGS sequence"/>
</dbReference>
<gene>
    <name evidence="5" type="ORF">PV07_12503</name>
</gene>
<dbReference type="PRINTS" id="PR00081">
    <property type="entry name" value="GDHRDH"/>
</dbReference>
<accession>A0A0D1Z380</accession>